<name>A0A2M9HHM8_9BIFI</name>
<evidence type="ECO:0000256" key="2">
    <source>
        <dbReference type="SAM" id="Phobius"/>
    </source>
</evidence>
<evidence type="ECO:0000313" key="4">
    <source>
        <dbReference type="Proteomes" id="UP000231451"/>
    </source>
</evidence>
<feature type="transmembrane region" description="Helical" evidence="2">
    <location>
        <begin position="35"/>
        <end position="58"/>
    </location>
</feature>
<feature type="transmembrane region" description="Helical" evidence="2">
    <location>
        <begin position="397"/>
        <end position="417"/>
    </location>
</feature>
<dbReference type="GO" id="GO:0008643">
    <property type="term" value="P:carbohydrate transport"/>
    <property type="evidence" value="ECO:0007669"/>
    <property type="project" value="InterPro"/>
</dbReference>
<organism evidence="3 4">
    <name type="scientific">Bifidobacterium simiarum</name>
    <dbReference type="NCBI Taxonomy" id="2045441"/>
    <lineage>
        <taxon>Bacteria</taxon>
        <taxon>Bacillati</taxon>
        <taxon>Actinomycetota</taxon>
        <taxon>Actinomycetes</taxon>
        <taxon>Bifidobacteriales</taxon>
        <taxon>Bifidobacteriaceae</taxon>
        <taxon>Bifidobacterium</taxon>
    </lineage>
</organism>
<reference evidence="3 4" key="1">
    <citation type="submission" date="2017-10" db="EMBL/GenBank/DDBJ databases">
        <title>Draft genome sequences of strains TRE 1, TRE 9, TRE H and TRI 7, isolated from tamarins, belonging to four potential novel Bifidobacterium species.</title>
        <authorList>
            <person name="Mattarelli P."/>
            <person name="Modesto M."/>
            <person name="Puglisi E."/>
            <person name="Morelli L."/>
            <person name="Spezio C."/>
            <person name="Bonetti A."/>
            <person name="Sandri C."/>
        </authorList>
    </citation>
    <scope>NUCLEOTIDE SEQUENCE [LARGE SCALE GENOMIC DNA]</scope>
    <source>
        <strain evidence="4">TRI7</strain>
    </source>
</reference>
<dbReference type="PANTHER" id="PTHR11328">
    <property type="entry name" value="MAJOR FACILITATOR SUPERFAMILY DOMAIN-CONTAINING PROTEIN"/>
    <property type="match status" value="1"/>
</dbReference>
<feature type="transmembrane region" description="Helical" evidence="2">
    <location>
        <begin position="144"/>
        <end position="164"/>
    </location>
</feature>
<evidence type="ECO:0000313" key="3">
    <source>
        <dbReference type="EMBL" id="PJM76324.1"/>
    </source>
</evidence>
<dbReference type="AlphaFoldDB" id="A0A2M9HHM8"/>
<keyword evidence="2" id="KW-1133">Transmembrane helix</keyword>
<feature type="transmembrane region" description="Helical" evidence="2">
    <location>
        <begin position="98"/>
        <end position="123"/>
    </location>
</feature>
<dbReference type="Proteomes" id="UP000231451">
    <property type="component" value="Unassembled WGS sequence"/>
</dbReference>
<feature type="region of interest" description="Disordered" evidence="1">
    <location>
        <begin position="435"/>
        <end position="475"/>
    </location>
</feature>
<feature type="transmembrane region" description="Helical" evidence="2">
    <location>
        <begin position="220"/>
        <end position="240"/>
    </location>
</feature>
<accession>A0A2M9HHM8</accession>
<protein>
    <submittedName>
        <fullName evidence="3">MFS transporter</fullName>
    </submittedName>
</protein>
<dbReference type="Pfam" id="PF13347">
    <property type="entry name" value="MFS_2"/>
    <property type="match status" value="1"/>
</dbReference>
<feature type="transmembrane region" description="Helical" evidence="2">
    <location>
        <begin position="70"/>
        <end position="86"/>
    </location>
</feature>
<keyword evidence="2" id="KW-0472">Membrane</keyword>
<feature type="transmembrane region" description="Helical" evidence="2">
    <location>
        <begin position="9"/>
        <end position="29"/>
    </location>
</feature>
<dbReference type="GO" id="GO:0015293">
    <property type="term" value="F:symporter activity"/>
    <property type="evidence" value="ECO:0007669"/>
    <property type="project" value="InterPro"/>
</dbReference>
<gene>
    <name evidence="3" type="ORF">CSQ87_00395</name>
</gene>
<keyword evidence="2" id="KW-0812">Transmembrane</keyword>
<dbReference type="GO" id="GO:0005886">
    <property type="term" value="C:plasma membrane"/>
    <property type="evidence" value="ECO:0007669"/>
    <property type="project" value="TreeGrafter"/>
</dbReference>
<dbReference type="OrthoDB" id="181905at2"/>
<keyword evidence="4" id="KW-1185">Reference proteome</keyword>
<feature type="transmembrane region" description="Helical" evidence="2">
    <location>
        <begin position="309"/>
        <end position="335"/>
    </location>
</feature>
<comment type="caution">
    <text evidence="3">The sequence shown here is derived from an EMBL/GenBank/DDBJ whole genome shotgun (WGS) entry which is preliminary data.</text>
</comment>
<feature type="compositionally biased region" description="Low complexity" evidence="1">
    <location>
        <begin position="444"/>
        <end position="461"/>
    </location>
</feature>
<feature type="transmembrane region" description="Helical" evidence="2">
    <location>
        <begin position="356"/>
        <end position="377"/>
    </location>
</feature>
<dbReference type="InterPro" id="IPR036259">
    <property type="entry name" value="MFS_trans_sf"/>
</dbReference>
<dbReference type="Gene3D" id="1.20.1250.20">
    <property type="entry name" value="MFS general substrate transporter like domains"/>
    <property type="match status" value="2"/>
</dbReference>
<dbReference type="PANTHER" id="PTHR11328:SF24">
    <property type="entry name" value="MAJOR FACILITATOR SUPERFAMILY (MFS) PROFILE DOMAIN-CONTAINING PROTEIN"/>
    <property type="match status" value="1"/>
</dbReference>
<feature type="transmembrane region" description="Helical" evidence="2">
    <location>
        <begin position="170"/>
        <end position="191"/>
    </location>
</feature>
<dbReference type="EMBL" id="PEBK01000001">
    <property type="protein sequence ID" value="PJM76324.1"/>
    <property type="molecule type" value="Genomic_DNA"/>
</dbReference>
<proteinExistence type="predicted"/>
<feature type="transmembrane region" description="Helical" evidence="2">
    <location>
        <begin position="284"/>
        <end position="303"/>
    </location>
</feature>
<evidence type="ECO:0000256" key="1">
    <source>
        <dbReference type="SAM" id="MobiDB-lite"/>
    </source>
</evidence>
<sequence>MLVWQSRGVSYTVATLILGFLTIYCTDTLHMPAAIVGTILMVSKLFDGAIDLIGGYVVDRTNTRWGRGRPYEWCIIGVWLFTWLMYSTPESFALPVKVGWIFVMYTMVNSLFNTFLNCGNLVYMVRAFPRKEDYTAINTWGGTLLMIPAVAFNIAFPTLMAKFATSPQGWSSLVGMFALPLAVIGILRFVFIKEVTDADVQTHGEKTSFHDVLRVLRHNGYIYIVAFSTFVFNVITNMGVQVYYFKHVVGDLSAMSALMAAMIVGIPLAFLYPAIIRRTSTTKLMIGFLFISCIGYGINWFAYDNVPMLIAGGVLASIGSSPIAMVVALLIIDCADYNEWKGMPRMEGTLSAINSFAAKIGSGLGAGLLGVLLGLAHYDTANDTQTVPQSGLDMIRLLYTLVPLVMFALVAVILCFYKLDREIAVIRADNETRRKAVEAEMVQEEQSQTDQPQTPQTVQQTEPDEPTPVKEHDHE</sequence>
<feature type="transmembrane region" description="Helical" evidence="2">
    <location>
        <begin position="252"/>
        <end position="272"/>
    </location>
</feature>
<dbReference type="InterPro" id="IPR039672">
    <property type="entry name" value="MFS_2"/>
</dbReference>
<dbReference type="SUPFAM" id="SSF103473">
    <property type="entry name" value="MFS general substrate transporter"/>
    <property type="match status" value="1"/>
</dbReference>